<sequence length="208" mass="22636">MGWPALMVEVLPSPPVLIFMALGLGLLSFLVRLVMPVGKELLWLQLGYFPCYIFFFVAGCAAARTELLERITWRDAAPWLVVSILALVTLPVIMLTRGQLGGFEGGWHLNAFYYALWDPLVAFGVMLGVFAAARQWGRHPTRVMSWLARGAFGAFIVHPPVLVALSVLAMPWAATPLLKFTVVGAAACAGSFILSGALRTLPGVRQII</sequence>
<proteinExistence type="predicted"/>
<feature type="transmembrane region" description="Helical" evidence="1">
    <location>
        <begin position="114"/>
        <end position="134"/>
    </location>
</feature>
<evidence type="ECO:0000256" key="1">
    <source>
        <dbReference type="SAM" id="Phobius"/>
    </source>
</evidence>
<dbReference type="EMBL" id="AUWY01000136">
    <property type="protein sequence ID" value="EQB29819.1"/>
    <property type="molecule type" value="Genomic_DNA"/>
</dbReference>
<dbReference type="PANTHER" id="PTHR36927:SF4">
    <property type="entry name" value="BLR5718 PROTEIN"/>
    <property type="match status" value="1"/>
</dbReference>
<name>T0JZY5_9SPHN</name>
<keyword evidence="1" id="KW-0812">Transmembrane</keyword>
<dbReference type="GO" id="GO:0016747">
    <property type="term" value="F:acyltransferase activity, transferring groups other than amino-acyl groups"/>
    <property type="evidence" value="ECO:0007669"/>
    <property type="project" value="InterPro"/>
</dbReference>
<dbReference type="PATRIC" id="fig|1346791.3.peg.4612"/>
<organism evidence="3 4">
    <name type="scientific">Sphingobium ummariense RL-3</name>
    <dbReference type="NCBI Taxonomy" id="1346791"/>
    <lineage>
        <taxon>Bacteria</taxon>
        <taxon>Pseudomonadati</taxon>
        <taxon>Pseudomonadota</taxon>
        <taxon>Alphaproteobacteria</taxon>
        <taxon>Sphingomonadales</taxon>
        <taxon>Sphingomonadaceae</taxon>
        <taxon>Sphingobium</taxon>
    </lineage>
</organism>
<feature type="transmembrane region" description="Helical" evidence="1">
    <location>
        <begin position="146"/>
        <end position="174"/>
    </location>
</feature>
<evidence type="ECO:0000313" key="4">
    <source>
        <dbReference type="Proteomes" id="UP000015523"/>
    </source>
</evidence>
<dbReference type="eggNOG" id="COG1835">
    <property type="taxonomic scope" value="Bacteria"/>
</dbReference>
<protein>
    <recommendedName>
        <fullName evidence="2">Acyltransferase 3 domain-containing protein</fullName>
    </recommendedName>
</protein>
<feature type="transmembrane region" description="Helical" evidence="1">
    <location>
        <begin position="76"/>
        <end position="94"/>
    </location>
</feature>
<gene>
    <name evidence="3" type="ORF">M529_23860</name>
</gene>
<feature type="domain" description="Acyltransferase 3" evidence="2">
    <location>
        <begin position="17"/>
        <end position="195"/>
    </location>
</feature>
<evidence type="ECO:0000259" key="2">
    <source>
        <dbReference type="Pfam" id="PF01757"/>
    </source>
</evidence>
<keyword evidence="1" id="KW-0472">Membrane</keyword>
<reference evidence="3 4" key="1">
    <citation type="journal article" date="2013" name="Genome Announc.">
        <title>Draft Genome Sequence of Sphingobium ummariense Strain RL-3, a Hexachlorocyclohexane-Degrading Bacterium.</title>
        <authorList>
            <person name="Kohli P."/>
            <person name="Dua A."/>
            <person name="Sangwan N."/>
            <person name="Oldach P."/>
            <person name="Khurana J.P."/>
            <person name="Lal R."/>
        </authorList>
    </citation>
    <scope>NUCLEOTIDE SEQUENCE [LARGE SCALE GENOMIC DNA]</scope>
    <source>
        <strain evidence="3 4">RL-3</strain>
    </source>
</reference>
<keyword evidence="1" id="KW-1133">Transmembrane helix</keyword>
<dbReference type="AlphaFoldDB" id="T0JZY5"/>
<dbReference type="STRING" id="1346791.M529_23860"/>
<feature type="transmembrane region" description="Helical" evidence="1">
    <location>
        <begin position="41"/>
        <end position="64"/>
    </location>
</feature>
<dbReference type="InterPro" id="IPR002656">
    <property type="entry name" value="Acyl_transf_3_dom"/>
</dbReference>
<dbReference type="PANTHER" id="PTHR36927">
    <property type="entry name" value="BLR4337 PROTEIN"/>
    <property type="match status" value="1"/>
</dbReference>
<dbReference type="Pfam" id="PF01757">
    <property type="entry name" value="Acyl_transf_3"/>
    <property type="match status" value="1"/>
</dbReference>
<accession>T0JZY5</accession>
<comment type="caution">
    <text evidence="3">The sequence shown here is derived from an EMBL/GenBank/DDBJ whole genome shotgun (WGS) entry which is preliminary data.</text>
</comment>
<dbReference type="Proteomes" id="UP000015523">
    <property type="component" value="Unassembled WGS sequence"/>
</dbReference>
<feature type="transmembrane region" description="Helical" evidence="1">
    <location>
        <begin position="180"/>
        <end position="198"/>
    </location>
</feature>
<dbReference type="InterPro" id="IPR050623">
    <property type="entry name" value="Glucan_succinyl_AcylTrfase"/>
</dbReference>
<feature type="transmembrane region" description="Helical" evidence="1">
    <location>
        <begin position="16"/>
        <end position="35"/>
    </location>
</feature>
<keyword evidence="4" id="KW-1185">Reference proteome</keyword>
<evidence type="ECO:0000313" key="3">
    <source>
        <dbReference type="EMBL" id="EQB29819.1"/>
    </source>
</evidence>